<evidence type="ECO:0000256" key="3">
    <source>
        <dbReference type="ARBA" id="ARBA00022989"/>
    </source>
</evidence>
<keyword evidence="4" id="KW-0472">Membrane</keyword>
<comment type="caution">
    <text evidence="7">The sequence shown here is derived from an EMBL/GenBank/DDBJ whole genome shotgun (WGS) entry which is preliminary data.</text>
</comment>
<organism evidence="7 8">
    <name type="scientific">Desmophyllum pertusum</name>
    <dbReference type="NCBI Taxonomy" id="174260"/>
    <lineage>
        <taxon>Eukaryota</taxon>
        <taxon>Metazoa</taxon>
        <taxon>Cnidaria</taxon>
        <taxon>Anthozoa</taxon>
        <taxon>Hexacorallia</taxon>
        <taxon>Scleractinia</taxon>
        <taxon>Caryophylliina</taxon>
        <taxon>Caryophylliidae</taxon>
        <taxon>Desmophyllum</taxon>
    </lineage>
</organism>
<dbReference type="Proteomes" id="UP001163046">
    <property type="component" value="Unassembled WGS sequence"/>
</dbReference>
<reference evidence="7" key="1">
    <citation type="submission" date="2023-01" db="EMBL/GenBank/DDBJ databases">
        <title>Genome assembly of the deep-sea coral Lophelia pertusa.</title>
        <authorList>
            <person name="Herrera S."/>
            <person name="Cordes E."/>
        </authorList>
    </citation>
    <scope>NUCLEOTIDE SEQUENCE</scope>
    <source>
        <strain evidence="7">USNM1676648</strain>
        <tissue evidence="7">Polyp</tissue>
    </source>
</reference>
<feature type="signal peptide" evidence="5">
    <location>
        <begin position="1"/>
        <end position="24"/>
    </location>
</feature>
<sequence length="538" mass="60984">MMTTPQHLLLLPLLLLAFTTMTSGKEFTLGLLIPLNSRSSPTSSVGKYYAPAIVQAIDDINNRTDLLNGHQLSFIWNDTSCNEDQSLRALSYQIHKRHVSAIIGPGCSCQTEARLASALDIPMISYMCNDAMTGLRKDLYATFARTIIQVEVQKLVGGIIKLLRKFNWTEVAILYENRTNYIRMKDAVVEEFHKNGITVLLQKELLDEKCYIRVLYNEMYNITCEHSRVKNVTSYMQGMFAELREKARIMLYLSEYVVARQTLVYAADQGMTKGGYAFVMVQLELEQYTRNLNLPGQIYLLRNLPQERTCDYYQALESVLLVEVKSTMVQTAYEAFQKQVKLKFNRFSSDELGLKNRSDIQVPYKAAYLYDAVYQYAVALNKTLEKNEPLTGRNIIGKMLNTSYESKLGAKVMIDQNGTADLADLRIVDIRWNSAGSRENNCATNYPKAENVGEIDFDQADARMTINMSEIEWPDGKIPDSKPRCGFYGLAKECRTNSTSNKPTPDDNSNIEIVIEDSQLSQSSFVLCFSSTLSDNTC</sequence>
<keyword evidence="3" id="KW-1133">Transmembrane helix</keyword>
<feature type="domain" description="Receptor ligand binding region" evidence="6">
    <location>
        <begin position="51"/>
        <end position="432"/>
    </location>
</feature>
<dbReference type="GO" id="GO:0007165">
    <property type="term" value="P:signal transduction"/>
    <property type="evidence" value="ECO:0007669"/>
    <property type="project" value="TreeGrafter"/>
</dbReference>
<evidence type="ECO:0000256" key="5">
    <source>
        <dbReference type="SAM" id="SignalP"/>
    </source>
</evidence>
<proteinExistence type="predicted"/>
<evidence type="ECO:0000256" key="2">
    <source>
        <dbReference type="ARBA" id="ARBA00022692"/>
    </source>
</evidence>
<evidence type="ECO:0000313" key="8">
    <source>
        <dbReference type="Proteomes" id="UP001163046"/>
    </source>
</evidence>
<keyword evidence="8" id="KW-1185">Reference proteome</keyword>
<evidence type="ECO:0000256" key="4">
    <source>
        <dbReference type="ARBA" id="ARBA00023136"/>
    </source>
</evidence>
<dbReference type="PANTHER" id="PTHR44755:SF8">
    <property type="entry name" value="RECEPTOR LIGAND BINDING REGION DOMAIN-CONTAINING PROTEIN"/>
    <property type="match status" value="1"/>
</dbReference>
<evidence type="ECO:0000313" key="7">
    <source>
        <dbReference type="EMBL" id="KAJ7340160.1"/>
    </source>
</evidence>
<dbReference type="InterPro" id="IPR052612">
    <property type="entry name" value="ANP_Clearance_Receptor"/>
</dbReference>
<accession>A0A9X0CGY2</accession>
<dbReference type="Gene3D" id="3.40.50.2300">
    <property type="match status" value="2"/>
</dbReference>
<protein>
    <recommendedName>
        <fullName evidence="6">Receptor ligand binding region domain-containing protein</fullName>
    </recommendedName>
</protein>
<dbReference type="GO" id="GO:0016020">
    <property type="term" value="C:membrane"/>
    <property type="evidence" value="ECO:0007669"/>
    <property type="project" value="UniProtKB-SubCell"/>
</dbReference>
<evidence type="ECO:0000256" key="1">
    <source>
        <dbReference type="ARBA" id="ARBA00004370"/>
    </source>
</evidence>
<name>A0A9X0CGY2_9CNID</name>
<keyword evidence="5" id="KW-0732">Signal</keyword>
<keyword evidence="2" id="KW-0812">Transmembrane</keyword>
<dbReference type="InterPro" id="IPR028082">
    <property type="entry name" value="Peripla_BP_I"/>
</dbReference>
<dbReference type="InterPro" id="IPR001828">
    <property type="entry name" value="ANF_lig-bd_rcpt"/>
</dbReference>
<feature type="chain" id="PRO_5040961793" description="Receptor ligand binding region domain-containing protein" evidence="5">
    <location>
        <begin position="25"/>
        <end position="538"/>
    </location>
</feature>
<dbReference type="EMBL" id="MU827778">
    <property type="protein sequence ID" value="KAJ7340160.1"/>
    <property type="molecule type" value="Genomic_DNA"/>
</dbReference>
<gene>
    <name evidence="7" type="ORF">OS493_002887</name>
</gene>
<evidence type="ECO:0000259" key="6">
    <source>
        <dbReference type="Pfam" id="PF01094"/>
    </source>
</evidence>
<dbReference type="GO" id="GO:0017046">
    <property type="term" value="F:peptide hormone binding"/>
    <property type="evidence" value="ECO:0007669"/>
    <property type="project" value="TreeGrafter"/>
</dbReference>
<dbReference type="SUPFAM" id="SSF53822">
    <property type="entry name" value="Periplasmic binding protein-like I"/>
    <property type="match status" value="1"/>
</dbReference>
<dbReference type="OrthoDB" id="5971659at2759"/>
<dbReference type="Pfam" id="PF01094">
    <property type="entry name" value="ANF_receptor"/>
    <property type="match status" value="1"/>
</dbReference>
<comment type="subcellular location">
    <subcellularLocation>
        <location evidence="1">Membrane</location>
    </subcellularLocation>
</comment>
<dbReference type="PANTHER" id="PTHR44755">
    <property type="entry name" value="NATRIURETIC PEPTIDE RECEPTOR 3-RELATED"/>
    <property type="match status" value="1"/>
</dbReference>
<dbReference type="GO" id="GO:0038023">
    <property type="term" value="F:signaling receptor activity"/>
    <property type="evidence" value="ECO:0007669"/>
    <property type="project" value="TreeGrafter"/>
</dbReference>
<dbReference type="AlphaFoldDB" id="A0A9X0CGY2"/>